<dbReference type="PANTHER" id="PTHR33148">
    <property type="entry name" value="PLASTID MOVEMENT IMPAIRED PROTEIN-RELATED"/>
    <property type="match status" value="1"/>
</dbReference>
<dbReference type="AlphaFoldDB" id="A0ABD3CN40"/>
<proteinExistence type="predicted"/>
<reference evidence="2" key="1">
    <citation type="journal article" date="2024" name="IScience">
        <title>Strigolactones Initiate the Formation of Haustorium-like Structures in Castilleja.</title>
        <authorList>
            <person name="Buerger M."/>
            <person name="Peterson D."/>
            <person name="Chory J."/>
        </authorList>
    </citation>
    <scope>NUCLEOTIDE SEQUENCE [LARGE SCALE GENOMIC DNA]</scope>
</reference>
<dbReference type="Pfam" id="PF14009">
    <property type="entry name" value="PADRE"/>
    <property type="match status" value="1"/>
</dbReference>
<dbReference type="EMBL" id="JAVIJP010000032">
    <property type="protein sequence ID" value="KAL3631388.1"/>
    <property type="molecule type" value="Genomic_DNA"/>
</dbReference>
<comment type="caution">
    <text evidence="1">The sequence shown here is derived from an EMBL/GenBank/DDBJ whole genome shotgun (WGS) entry which is preliminary data.</text>
</comment>
<organism evidence="1 2">
    <name type="scientific">Castilleja foliolosa</name>
    <dbReference type="NCBI Taxonomy" id="1961234"/>
    <lineage>
        <taxon>Eukaryota</taxon>
        <taxon>Viridiplantae</taxon>
        <taxon>Streptophyta</taxon>
        <taxon>Embryophyta</taxon>
        <taxon>Tracheophyta</taxon>
        <taxon>Spermatophyta</taxon>
        <taxon>Magnoliopsida</taxon>
        <taxon>eudicotyledons</taxon>
        <taxon>Gunneridae</taxon>
        <taxon>Pentapetalae</taxon>
        <taxon>asterids</taxon>
        <taxon>lamiids</taxon>
        <taxon>Lamiales</taxon>
        <taxon>Orobanchaceae</taxon>
        <taxon>Pedicularideae</taxon>
        <taxon>Castillejinae</taxon>
        <taxon>Castilleja</taxon>
    </lineage>
</organism>
<name>A0ABD3CN40_9LAMI</name>
<accession>A0ABD3CN40</accession>
<gene>
    <name evidence="1" type="ORF">CASFOL_024372</name>
</gene>
<dbReference type="Proteomes" id="UP001632038">
    <property type="component" value="Unassembled WGS sequence"/>
</dbReference>
<keyword evidence="2" id="KW-1185">Reference proteome</keyword>
<dbReference type="PANTHER" id="PTHR33148:SF3">
    <property type="entry name" value="DUF4228 DOMAIN PROTEIN"/>
    <property type="match status" value="1"/>
</dbReference>
<evidence type="ECO:0000313" key="2">
    <source>
        <dbReference type="Proteomes" id="UP001632038"/>
    </source>
</evidence>
<dbReference type="InterPro" id="IPR025322">
    <property type="entry name" value="PADRE_dom"/>
</dbReference>
<evidence type="ECO:0000313" key="1">
    <source>
        <dbReference type="EMBL" id="KAL3631388.1"/>
    </source>
</evidence>
<sequence>MGNSLGGKKSAKVMKISGETLKIKTPVRAGSVLESCPGHVLLESEAVKQYGVRAKPMEPQQELKPRRLYFLVELPKVPEENNNNKIGSRRVRSGIQMSAKDRLESLRLSRRSASDLSVMMVAPLQIEEEKTGVSENGGGVRVRMRLPKAEVERLMAESKDGAEVAEKIAKLCVENGGAAANGGGNGDGGAIRRSVTSREKRVGFLPISDREIHHLTAAS</sequence>
<evidence type="ECO:0008006" key="3">
    <source>
        <dbReference type="Google" id="ProtNLM"/>
    </source>
</evidence>
<protein>
    <recommendedName>
        <fullName evidence="3">Plastid movement impaired 2</fullName>
    </recommendedName>
</protein>